<feature type="domain" description="DNA polymerase alpha/delta/epsilon subunit B" evidence="7">
    <location>
        <begin position="323"/>
        <end position="533"/>
    </location>
</feature>
<keyword evidence="5 6" id="KW-0539">Nucleus</keyword>
<dbReference type="InterPro" id="IPR016722">
    <property type="entry name" value="DNA_pol_alpha_bsu"/>
</dbReference>
<dbReference type="Gene3D" id="1.10.8.530">
    <property type="entry name" value="DNA polymerase alpha-primase, subunit B, N-terminal domain"/>
    <property type="match status" value="1"/>
</dbReference>
<dbReference type="Pfam" id="PF04042">
    <property type="entry name" value="DNA_pol_E_B"/>
    <property type="match status" value="1"/>
</dbReference>
<dbReference type="STRING" id="1611254.A0A2G5USV9"/>
<evidence type="ECO:0000256" key="1">
    <source>
        <dbReference type="ARBA" id="ARBA00004123"/>
    </source>
</evidence>
<evidence type="ECO:0000313" key="10">
    <source>
        <dbReference type="EMBL" id="PIC42461.1"/>
    </source>
</evidence>
<comment type="subcellular location">
    <subcellularLocation>
        <location evidence="1 6">Nucleus</location>
    </subcellularLocation>
</comment>
<dbReference type="GO" id="GO:0003677">
    <property type="term" value="F:DNA binding"/>
    <property type="evidence" value="ECO:0007669"/>
    <property type="project" value="InterPro"/>
</dbReference>
<evidence type="ECO:0000256" key="5">
    <source>
        <dbReference type="ARBA" id="ARBA00023242"/>
    </source>
</evidence>
<reference evidence="11" key="1">
    <citation type="submission" date="2017-10" db="EMBL/GenBank/DDBJ databases">
        <title>Rapid genome shrinkage in a self-fertile nematode reveals novel sperm competition proteins.</title>
        <authorList>
            <person name="Yin D."/>
            <person name="Schwarz E.M."/>
            <person name="Thomas C.G."/>
            <person name="Felde R.L."/>
            <person name="Korf I.F."/>
            <person name="Cutter A.D."/>
            <person name="Schartner C.M."/>
            <person name="Ralston E.J."/>
            <person name="Meyer B.J."/>
            <person name="Haag E.S."/>
        </authorList>
    </citation>
    <scope>NUCLEOTIDE SEQUENCE [LARGE SCALE GENOMIC DNA]</scope>
    <source>
        <strain evidence="11">JU1422</strain>
    </source>
</reference>
<sequence length="584" mass="65172">MAFELDLEDFNDQLALFNLTCPDNEQIVEKLEELCQSFRKTSDDICNDIVSVMNNDGKSVIDRNILAKLEERFEAETKKAINTPRSMKKPVKSVRMPLSERSEFILSGGPGDDEKPHHMSNTAFTKLEGHFLEFSPFPNSPANEKFLKRSEPGLVVSTMRGRKFQDKGLKGGAKHDDKVKIVSKLPNNFYGGDKSSMVIDAKSTRMSEFAKRLQATNEEIADWGNPLAPSVDFVYTYGQIVHDDTRDNEKFGENSVALMINDEDGTMIRLNFSKVTEDVTLFPGQIIAVRGTNETGEELQVDRIFTPKALPVNPVETDITKDIWFACGPYTAMDNCGYEHLCELLDQVVAEKPDILVLAGPFVDRKNTFLNKPNLTITYDNLMEDLLCKIKEKLVNTKTEVIIQPSSSRDLCTPSVFPSPAFRFKSRKLDMIKKELHFVPDPCIVRIGHNGVDMAVTSSEPIQGLSNSEFHRSINQENSDRIARLCSHLLTQQSLYPLEPTEIPSSLGDLLEVCQLTSTPHIVFAPTKLASSAKKVNGSVFINSSTLAKGPTGNYVKMSINLNAGELGPFETIADYANIQIMKI</sequence>
<dbReference type="GO" id="GO:0005658">
    <property type="term" value="C:alpha DNA polymerase:primase complex"/>
    <property type="evidence" value="ECO:0007669"/>
    <property type="project" value="TreeGrafter"/>
</dbReference>
<comment type="caution">
    <text evidence="10">The sequence shown here is derived from an EMBL/GenBank/DDBJ whole genome shotgun (WGS) entry which is preliminary data.</text>
</comment>
<dbReference type="GO" id="GO:0006270">
    <property type="term" value="P:DNA replication initiation"/>
    <property type="evidence" value="ECO:0007669"/>
    <property type="project" value="TreeGrafter"/>
</dbReference>
<dbReference type="InterPro" id="IPR043034">
    <property type="entry name" value="DNA_pol_alpha_B_N_sf"/>
</dbReference>
<dbReference type="AlphaFoldDB" id="A0A2G5USV9"/>
<dbReference type="InterPro" id="IPR007185">
    <property type="entry name" value="DNA_pol_a/d/e_bsu"/>
</dbReference>
<evidence type="ECO:0000256" key="6">
    <source>
        <dbReference type="PIRNR" id="PIRNR018300"/>
    </source>
</evidence>
<evidence type="ECO:0000313" key="11">
    <source>
        <dbReference type="Proteomes" id="UP000230233"/>
    </source>
</evidence>
<evidence type="ECO:0000256" key="2">
    <source>
        <dbReference type="ARBA" id="ARBA00007299"/>
    </source>
</evidence>
<dbReference type="PIRSF" id="PIRSF018300">
    <property type="entry name" value="DNA_pol_alph_2"/>
    <property type="match status" value="1"/>
</dbReference>
<evidence type="ECO:0000259" key="7">
    <source>
        <dbReference type="Pfam" id="PF04042"/>
    </source>
</evidence>
<dbReference type="EMBL" id="PDUG01000003">
    <property type="protein sequence ID" value="PIC42461.1"/>
    <property type="molecule type" value="Genomic_DNA"/>
</dbReference>
<accession>A0A2G5USV9</accession>
<dbReference type="InterPro" id="IPR054300">
    <property type="entry name" value="OB_DPOA2"/>
</dbReference>
<name>A0A2G5USV9_9PELO</name>
<evidence type="ECO:0000259" key="9">
    <source>
        <dbReference type="Pfam" id="PF22062"/>
    </source>
</evidence>
<dbReference type="Proteomes" id="UP000230233">
    <property type="component" value="Chromosome III"/>
</dbReference>
<dbReference type="Pfam" id="PF22062">
    <property type="entry name" value="OB_DPOA2"/>
    <property type="match status" value="1"/>
</dbReference>
<dbReference type="Gene3D" id="3.60.21.60">
    <property type="match status" value="1"/>
</dbReference>
<keyword evidence="4 6" id="KW-0235">DNA replication</keyword>
<organism evidence="10 11">
    <name type="scientific">Caenorhabditis nigoni</name>
    <dbReference type="NCBI Taxonomy" id="1611254"/>
    <lineage>
        <taxon>Eukaryota</taxon>
        <taxon>Metazoa</taxon>
        <taxon>Ecdysozoa</taxon>
        <taxon>Nematoda</taxon>
        <taxon>Chromadorea</taxon>
        <taxon>Rhabditida</taxon>
        <taxon>Rhabditina</taxon>
        <taxon>Rhabditomorpha</taxon>
        <taxon>Rhabditoidea</taxon>
        <taxon>Rhabditidae</taxon>
        <taxon>Peloderinae</taxon>
        <taxon>Caenorhabditis</taxon>
    </lineage>
</organism>
<dbReference type="PANTHER" id="PTHR23061">
    <property type="entry name" value="DNA POLYMERASE 2 ALPHA 70 KDA SUBUNIT"/>
    <property type="match status" value="1"/>
</dbReference>
<feature type="domain" description="DNA polymerase alpha subunit B OB" evidence="9">
    <location>
        <begin position="204"/>
        <end position="305"/>
    </location>
</feature>
<gene>
    <name evidence="10" type="primary">Cni-div-1</name>
    <name evidence="10" type="synonym">Cnig_chr_III.g9534</name>
    <name evidence="10" type="ORF">B9Z55_009534</name>
</gene>
<evidence type="ECO:0000256" key="3">
    <source>
        <dbReference type="ARBA" id="ARBA00018596"/>
    </source>
</evidence>
<evidence type="ECO:0000259" key="8">
    <source>
        <dbReference type="Pfam" id="PF08418"/>
    </source>
</evidence>
<comment type="similarity">
    <text evidence="2 6">Belongs to the DNA polymerase alpha subunit B family.</text>
</comment>
<dbReference type="Pfam" id="PF08418">
    <property type="entry name" value="Pol_alpha_B_N"/>
    <property type="match status" value="1"/>
</dbReference>
<comment type="function">
    <text evidence="6">Accessory subunit of the DNA polymerase alpha complex (also known as the alpha DNA polymerase-primase complex) which plays an essential role in the initiation of DNA synthesis.</text>
</comment>
<feature type="domain" description="DNA polymerase alpha subunit B N-terminal" evidence="8">
    <location>
        <begin position="8"/>
        <end position="72"/>
    </location>
</feature>
<dbReference type="InterPro" id="IPR013627">
    <property type="entry name" value="Pol_alpha_B_N"/>
</dbReference>
<proteinExistence type="inferred from homology"/>
<evidence type="ECO:0000256" key="4">
    <source>
        <dbReference type="ARBA" id="ARBA00022705"/>
    </source>
</evidence>
<keyword evidence="11" id="KW-1185">Reference proteome</keyword>
<dbReference type="OrthoDB" id="336885at2759"/>
<dbReference type="PANTHER" id="PTHR23061:SF12">
    <property type="entry name" value="DNA POLYMERASE ALPHA SUBUNIT B"/>
    <property type="match status" value="1"/>
</dbReference>
<protein>
    <recommendedName>
        <fullName evidence="3 6">DNA polymerase alpha subunit B</fullName>
    </recommendedName>
</protein>